<dbReference type="InterPro" id="IPR015813">
    <property type="entry name" value="Pyrv/PenolPyrv_kinase-like_dom"/>
</dbReference>
<dbReference type="InterPro" id="IPR005000">
    <property type="entry name" value="Aldolase/citrate-lyase_domain"/>
</dbReference>
<evidence type="ECO:0000313" key="6">
    <source>
        <dbReference type="Proteomes" id="UP001595530"/>
    </source>
</evidence>
<accession>A0ABV7F2P1</accession>
<comment type="cofactor">
    <cofactor evidence="1">
        <name>Mg(2+)</name>
        <dbReference type="ChEBI" id="CHEBI:18420"/>
    </cofactor>
</comment>
<keyword evidence="2" id="KW-0479">Metal-binding</keyword>
<dbReference type="Gene3D" id="3.20.20.60">
    <property type="entry name" value="Phosphoenolpyruvate-binding domains"/>
    <property type="match status" value="1"/>
</dbReference>
<dbReference type="GO" id="GO:0016829">
    <property type="term" value="F:lyase activity"/>
    <property type="evidence" value="ECO:0007669"/>
    <property type="project" value="UniProtKB-KW"/>
</dbReference>
<dbReference type="SUPFAM" id="SSF51621">
    <property type="entry name" value="Phosphoenolpyruvate/pyruvate domain"/>
    <property type="match status" value="1"/>
</dbReference>
<sequence length="281" mass="30380">MQPLTPRSYLFVPGNRPERFGKACAAGAGAVIVDLEDAVPPAEKAAARASVAAWLAIDKPALIRINSADTEWFHDDLALCRLPGVAGIVLPKAERVDDIASVERAGAAFILPLIESAQGFWNVKALSQAPRVQRLVFGSIDFQLDLGINGDNEELLYFRSQLVLVSRIAGIQAPVDGVSTAIDDHEQLRSDTLRARRLGFGAKLCIHPKQVGQVNEGFSPNKSDVAWARRVLEAASTAQGAAVAVDGKMVDRPVIHKAQEILDESERWNSFVQGVMPDTQK</sequence>
<evidence type="ECO:0000256" key="2">
    <source>
        <dbReference type="ARBA" id="ARBA00022723"/>
    </source>
</evidence>
<evidence type="ECO:0000313" key="5">
    <source>
        <dbReference type="EMBL" id="MFC3107760.1"/>
    </source>
</evidence>
<dbReference type="InterPro" id="IPR040442">
    <property type="entry name" value="Pyrv_kinase-like_dom_sf"/>
</dbReference>
<name>A0ABV7F2P1_9BURK</name>
<organism evidence="5 6">
    <name type="scientific">Undibacterium arcticum</name>
    <dbReference type="NCBI Taxonomy" id="1762892"/>
    <lineage>
        <taxon>Bacteria</taxon>
        <taxon>Pseudomonadati</taxon>
        <taxon>Pseudomonadota</taxon>
        <taxon>Betaproteobacteria</taxon>
        <taxon>Burkholderiales</taxon>
        <taxon>Oxalobacteraceae</taxon>
        <taxon>Undibacterium</taxon>
    </lineage>
</organism>
<dbReference type="PANTHER" id="PTHR32308">
    <property type="entry name" value="LYASE BETA SUBUNIT, PUTATIVE (AFU_ORTHOLOGUE AFUA_4G13030)-RELATED"/>
    <property type="match status" value="1"/>
</dbReference>
<dbReference type="PIRSF" id="PIRSF015582">
    <property type="entry name" value="Cit_lyase_B"/>
    <property type="match status" value="1"/>
</dbReference>
<protein>
    <submittedName>
        <fullName evidence="5">HpcH/HpaI aldolase/citrate lyase family protein</fullName>
    </submittedName>
</protein>
<comment type="caution">
    <text evidence="5">The sequence shown here is derived from an EMBL/GenBank/DDBJ whole genome shotgun (WGS) entry which is preliminary data.</text>
</comment>
<feature type="domain" description="HpcH/HpaI aldolase/citrate lyase" evidence="4">
    <location>
        <begin position="7"/>
        <end position="208"/>
    </location>
</feature>
<dbReference type="Proteomes" id="UP001595530">
    <property type="component" value="Unassembled WGS sequence"/>
</dbReference>
<gene>
    <name evidence="5" type="ORF">ACFOFO_07260</name>
</gene>
<dbReference type="PANTHER" id="PTHR32308:SF0">
    <property type="entry name" value="HPCH_HPAI ALDOLASE_CITRATE LYASE DOMAIN-CONTAINING PROTEIN"/>
    <property type="match status" value="1"/>
</dbReference>
<evidence type="ECO:0000256" key="3">
    <source>
        <dbReference type="ARBA" id="ARBA00022842"/>
    </source>
</evidence>
<keyword evidence="6" id="KW-1185">Reference proteome</keyword>
<evidence type="ECO:0000259" key="4">
    <source>
        <dbReference type="Pfam" id="PF03328"/>
    </source>
</evidence>
<evidence type="ECO:0000256" key="1">
    <source>
        <dbReference type="ARBA" id="ARBA00001946"/>
    </source>
</evidence>
<keyword evidence="5" id="KW-0456">Lyase</keyword>
<dbReference type="Pfam" id="PF03328">
    <property type="entry name" value="HpcH_HpaI"/>
    <property type="match status" value="1"/>
</dbReference>
<dbReference type="InterPro" id="IPR011206">
    <property type="entry name" value="Citrate_lyase_beta/mcl1/mcl2"/>
</dbReference>
<reference evidence="6" key="1">
    <citation type="journal article" date="2019" name="Int. J. Syst. Evol. Microbiol.">
        <title>The Global Catalogue of Microorganisms (GCM) 10K type strain sequencing project: providing services to taxonomists for standard genome sequencing and annotation.</title>
        <authorList>
            <consortium name="The Broad Institute Genomics Platform"/>
            <consortium name="The Broad Institute Genome Sequencing Center for Infectious Disease"/>
            <person name="Wu L."/>
            <person name="Ma J."/>
        </authorList>
    </citation>
    <scope>NUCLEOTIDE SEQUENCE [LARGE SCALE GENOMIC DNA]</scope>
    <source>
        <strain evidence="6">KCTC 42986</strain>
    </source>
</reference>
<dbReference type="EMBL" id="JBHRTP010000019">
    <property type="protein sequence ID" value="MFC3107760.1"/>
    <property type="molecule type" value="Genomic_DNA"/>
</dbReference>
<proteinExistence type="predicted"/>
<dbReference type="RefSeq" id="WP_390331258.1">
    <property type="nucleotide sequence ID" value="NZ_JBHRTP010000019.1"/>
</dbReference>
<keyword evidence="3" id="KW-0460">Magnesium</keyword>